<dbReference type="GO" id="GO:0005777">
    <property type="term" value="C:peroxisome"/>
    <property type="evidence" value="ECO:0007669"/>
    <property type="project" value="UniProtKB-SubCell"/>
</dbReference>
<dbReference type="NCBIfam" id="NF006133">
    <property type="entry name" value="PRK08278.1"/>
    <property type="match status" value="1"/>
</dbReference>
<keyword evidence="6" id="KW-0496">Mitochondrion</keyword>
<dbReference type="EMBL" id="JARPUR010000006">
    <property type="protein sequence ID" value="KAK4874806.1"/>
    <property type="molecule type" value="Genomic_DNA"/>
</dbReference>
<dbReference type="PANTHER" id="PTHR42808">
    <property type="entry name" value="HYDROXYSTEROID DEHYDROGENASE-LIKE PROTEIN 2"/>
    <property type="match status" value="1"/>
</dbReference>
<dbReference type="GO" id="GO:0016491">
    <property type="term" value="F:oxidoreductase activity"/>
    <property type="evidence" value="ECO:0007669"/>
    <property type="project" value="UniProtKB-KW"/>
</dbReference>
<keyword evidence="5" id="KW-0560">Oxidoreductase</keyword>
<dbReference type="Gene3D" id="3.40.50.720">
    <property type="entry name" value="NAD(P)-binding Rossmann-like Domain"/>
    <property type="match status" value="1"/>
</dbReference>
<dbReference type="CDD" id="cd09762">
    <property type="entry name" value="HSDL2_SDR_c"/>
    <property type="match status" value="1"/>
</dbReference>
<name>A0AAN7P5G1_9COLE</name>
<evidence type="ECO:0000256" key="5">
    <source>
        <dbReference type="ARBA" id="ARBA00023002"/>
    </source>
</evidence>
<accession>A0AAN7P5G1</accession>
<sequence length="406" mass="44473">MINTGKLAGKTLFITGGSRGIGKEIALKAARDGANVVIAAKTTEPHPKLPGTIYTAVQEIEDAGGKGLACAVDIRNESQVVSAVEEAVKKFGGIDILVNNASAISLTSTEDTDMKRYDLMHNINTRGTFLVSKICLPYLKKSSSAHILNISPPLSMKPMWFSNHVAYTMAKYGMSMCVLGMHEEFKPFNIAVNALWPRTAIDTAALQMLLGAEESKRHGRKPEIVADAAYCILTQNPKPTGEFFIDDDVLQKAGISDMDQYLADPKCRDELHNDLFVDVVEGKTLGSKDAPTLEKNKVNDVFKSFENHFNDDTINKFKCIFQFRLKGDDAGTWYLNLKTAPGSWGMGESPVAADSTLSMDSKHFHSIFSGKLKPTAAFMTGKLKISGDMRMAMKLDKFLSTLKSKL</sequence>
<evidence type="ECO:0000256" key="1">
    <source>
        <dbReference type="ARBA" id="ARBA00004173"/>
    </source>
</evidence>
<evidence type="ECO:0000256" key="8">
    <source>
        <dbReference type="ARBA" id="ARBA00040243"/>
    </source>
</evidence>
<dbReference type="PRINTS" id="PR00081">
    <property type="entry name" value="GDHRDH"/>
</dbReference>
<dbReference type="InterPro" id="IPR036291">
    <property type="entry name" value="NAD(P)-bd_dom_sf"/>
</dbReference>
<dbReference type="Proteomes" id="UP001353858">
    <property type="component" value="Unassembled WGS sequence"/>
</dbReference>
<evidence type="ECO:0000313" key="10">
    <source>
        <dbReference type="EMBL" id="KAK4874806.1"/>
    </source>
</evidence>
<dbReference type="Gene3D" id="3.30.1050.10">
    <property type="entry name" value="SCP2 sterol-binding domain"/>
    <property type="match status" value="1"/>
</dbReference>
<dbReference type="SUPFAM" id="SSF51735">
    <property type="entry name" value="NAD(P)-binding Rossmann-fold domains"/>
    <property type="match status" value="1"/>
</dbReference>
<evidence type="ECO:0000259" key="9">
    <source>
        <dbReference type="Pfam" id="PF02036"/>
    </source>
</evidence>
<keyword evidence="11" id="KW-1185">Reference proteome</keyword>
<comment type="caution">
    <text evidence="10">The sequence shown here is derived from an EMBL/GenBank/DDBJ whole genome shotgun (WGS) entry which is preliminary data.</text>
</comment>
<dbReference type="InterPro" id="IPR002347">
    <property type="entry name" value="SDR_fam"/>
</dbReference>
<evidence type="ECO:0000313" key="11">
    <source>
        <dbReference type="Proteomes" id="UP001353858"/>
    </source>
</evidence>
<feature type="domain" description="SCP2" evidence="9">
    <location>
        <begin position="310"/>
        <end position="399"/>
    </location>
</feature>
<dbReference type="Pfam" id="PF02036">
    <property type="entry name" value="SCP2"/>
    <property type="match status" value="1"/>
</dbReference>
<dbReference type="AlphaFoldDB" id="A0AAN7P5G1"/>
<dbReference type="Pfam" id="PF00106">
    <property type="entry name" value="adh_short"/>
    <property type="match status" value="1"/>
</dbReference>
<dbReference type="PANTHER" id="PTHR42808:SF3">
    <property type="entry name" value="HYDROXYSTEROID DEHYDROGENASE-LIKE PROTEIN 2"/>
    <property type="match status" value="1"/>
</dbReference>
<keyword evidence="4" id="KW-0521">NADP</keyword>
<reference evidence="11" key="1">
    <citation type="submission" date="2023-01" db="EMBL/GenBank/DDBJ databases">
        <title>Key to firefly adult light organ development and bioluminescence: homeobox transcription factors regulate luciferase expression and transportation to peroxisome.</title>
        <authorList>
            <person name="Fu X."/>
        </authorList>
    </citation>
    <scope>NUCLEOTIDE SEQUENCE [LARGE SCALE GENOMIC DNA]</scope>
</reference>
<dbReference type="FunFam" id="3.40.50.720:FF:000301">
    <property type="entry name" value="Hydroxysteroid dehydrogenase like 2"/>
    <property type="match status" value="1"/>
</dbReference>
<evidence type="ECO:0000256" key="6">
    <source>
        <dbReference type="ARBA" id="ARBA00023128"/>
    </source>
</evidence>
<organism evidence="10 11">
    <name type="scientific">Aquatica leii</name>
    <dbReference type="NCBI Taxonomy" id="1421715"/>
    <lineage>
        <taxon>Eukaryota</taxon>
        <taxon>Metazoa</taxon>
        <taxon>Ecdysozoa</taxon>
        <taxon>Arthropoda</taxon>
        <taxon>Hexapoda</taxon>
        <taxon>Insecta</taxon>
        <taxon>Pterygota</taxon>
        <taxon>Neoptera</taxon>
        <taxon>Endopterygota</taxon>
        <taxon>Coleoptera</taxon>
        <taxon>Polyphaga</taxon>
        <taxon>Elateriformia</taxon>
        <taxon>Elateroidea</taxon>
        <taxon>Lampyridae</taxon>
        <taxon>Luciolinae</taxon>
        <taxon>Aquatica</taxon>
    </lineage>
</organism>
<dbReference type="GO" id="GO:0005739">
    <property type="term" value="C:mitochondrion"/>
    <property type="evidence" value="ECO:0007669"/>
    <property type="project" value="UniProtKB-SubCell"/>
</dbReference>
<evidence type="ECO:0000256" key="2">
    <source>
        <dbReference type="ARBA" id="ARBA00004275"/>
    </source>
</evidence>
<evidence type="ECO:0000256" key="4">
    <source>
        <dbReference type="ARBA" id="ARBA00022857"/>
    </source>
</evidence>
<evidence type="ECO:0000256" key="7">
    <source>
        <dbReference type="ARBA" id="ARBA00023140"/>
    </source>
</evidence>
<dbReference type="InterPro" id="IPR003033">
    <property type="entry name" value="SCP2_sterol-bd_dom"/>
</dbReference>
<dbReference type="InterPro" id="IPR051935">
    <property type="entry name" value="HSDL2"/>
</dbReference>
<evidence type="ECO:0000256" key="3">
    <source>
        <dbReference type="ARBA" id="ARBA00006484"/>
    </source>
</evidence>
<gene>
    <name evidence="10" type="ORF">RN001_014166</name>
</gene>
<comment type="similarity">
    <text evidence="3">Belongs to the short-chain dehydrogenases/reductases (SDR) family.</text>
</comment>
<protein>
    <recommendedName>
        <fullName evidence="8">Hydroxysteroid dehydrogenase-like protein 2</fullName>
    </recommendedName>
</protein>
<dbReference type="InterPro" id="IPR036527">
    <property type="entry name" value="SCP2_sterol-bd_dom_sf"/>
</dbReference>
<dbReference type="SUPFAM" id="SSF55718">
    <property type="entry name" value="SCP-like"/>
    <property type="match status" value="1"/>
</dbReference>
<proteinExistence type="inferred from homology"/>
<comment type="subcellular location">
    <subcellularLocation>
        <location evidence="1">Mitochondrion</location>
    </subcellularLocation>
    <subcellularLocation>
        <location evidence="2">Peroxisome</location>
    </subcellularLocation>
</comment>
<keyword evidence="7" id="KW-0576">Peroxisome</keyword>